<proteinExistence type="predicted"/>
<dbReference type="VEuPathDB" id="FungiDB:MMYC01_209569"/>
<evidence type="ECO:0000313" key="3">
    <source>
        <dbReference type="EMBL" id="KXX80420.1"/>
    </source>
</evidence>
<dbReference type="EMBL" id="LCTW02000060">
    <property type="protein sequence ID" value="KXX80420.1"/>
    <property type="molecule type" value="Genomic_DNA"/>
</dbReference>
<dbReference type="Gene3D" id="3.40.50.720">
    <property type="entry name" value="NAD(P)-binding Rossmann-like Domain"/>
    <property type="match status" value="1"/>
</dbReference>
<dbReference type="OrthoDB" id="419598at2759"/>
<evidence type="ECO:0000313" key="2">
    <source>
        <dbReference type="EMBL" id="KXX73869.1"/>
    </source>
</evidence>
<dbReference type="InterPro" id="IPR016040">
    <property type="entry name" value="NAD(P)-bd_dom"/>
</dbReference>
<dbReference type="InterPro" id="IPR051604">
    <property type="entry name" value="Ergot_Alk_Oxidoreductase"/>
</dbReference>
<evidence type="ECO:0000313" key="4">
    <source>
        <dbReference type="Proteomes" id="UP000078237"/>
    </source>
</evidence>
<feature type="domain" description="NAD(P)-binding" evidence="1">
    <location>
        <begin position="10"/>
        <end position="197"/>
    </location>
</feature>
<reference evidence="4" key="2">
    <citation type="submission" date="2015-06" db="EMBL/GenBank/DDBJ databases">
        <authorList>
            <person name="van de Sande W.W.J."/>
        </authorList>
    </citation>
    <scope>NUCLEOTIDE SEQUENCE [LARGE SCALE GENOMIC DNA]</scope>
    <source>
        <strain evidence="4">mm55</strain>
    </source>
</reference>
<reference evidence="2 4" key="3">
    <citation type="submission" date="2016-01" db="EMBL/GenBank/DDBJ databases">
        <title>Madurella mycetomatis genome sequencing.</title>
        <authorList>
            <person name="Van De Sande W."/>
        </authorList>
    </citation>
    <scope>NUCLEOTIDE SEQUENCE [LARGE SCALE GENOMIC DNA]</scope>
    <source>
        <strain evidence="4">mm55</strain>
        <strain evidence="2">Mm55</strain>
    </source>
</reference>
<organism evidence="2 4">
    <name type="scientific">Madurella mycetomatis</name>
    <dbReference type="NCBI Taxonomy" id="100816"/>
    <lineage>
        <taxon>Eukaryota</taxon>
        <taxon>Fungi</taxon>
        <taxon>Dikarya</taxon>
        <taxon>Ascomycota</taxon>
        <taxon>Pezizomycotina</taxon>
        <taxon>Sordariomycetes</taxon>
        <taxon>Sordariomycetidae</taxon>
        <taxon>Sordariales</taxon>
        <taxon>Sordariales incertae sedis</taxon>
        <taxon>Madurella</taxon>
    </lineage>
</organism>
<sequence length="306" mass="33678">MPVHITVVPASTKAGRETIRALLQSENKPTVRGVYRDTSKAPSEFLNHPHFEAVSGDVGAGTGLDFRNSDAVFYIPPPTYDGTDQGEWATRTATNIKHALQDAPGVKRLLLFSAVGAQYDHSIGILRLNHISDKILQDAVPEVTIVRPGYFQEDWTHAIAEAQANPPVLHSWITPTDCKIPMVVSLKDIAKFCANSLLSDPSNPGPSPHIFRLFGPRHYSSADLREAVEKATGRAVELKVIERDQLAAYFSQQLPEVYVQEFVDMTAAGLPGGIMVGDFAYDEGTVRGRVELVDTLRELYQESQKQ</sequence>
<evidence type="ECO:0000259" key="1">
    <source>
        <dbReference type="Pfam" id="PF13460"/>
    </source>
</evidence>
<gene>
    <name evidence="3" type="ORF">MMYC01_204628</name>
    <name evidence="2" type="ORF">MMYC01_209569</name>
</gene>
<dbReference type="PANTHER" id="PTHR43162:SF1">
    <property type="entry name" value="PRESTALK A DIFFERENTIATION PROTEIN A"/>
    <property type="match status" value="1"/>
</dbReference>
<comment type="caution">
    <text evidence="2">The sequence shown here is derived from an EMBL/GenBank/DDBJ whole genome shotgun (WGS) entry which is preliminary data.</text>
</comment>
<dbReference type="VEuPathDB" id="FungiDB:MMYC01_204628"/>
<accession>A0A175VRP0</accession>
<dbReference type="AlphaFoldDB" id="A0A175VRP0"/>
<dbReference type="Pfam" id="PF13460">
    <property type="entry name" value="NAD_binding_10"/>
    <property type="match status" value="1"/>
</dbReference>
<dbReference type="SUPFAM" id="SSF51735">
    <property type="entry name" value="NAD(P)-binding Rossmann-fold domains"/>
    <property type="match status" value="1"/>
</dbReference>
<dbReference type="InterPro" id="IPR036291">
    <property type="entry name" value="NAD(P)-bd_dom_sf"/>
</dbReference>
<protein>
    <submittedName>
        <fullName evidence="2">NAD(P)H azoreductase</fullName>
    </submittedName>
</protein>
<reference evidence="2" key="1">
    <citation type="submission" date="2015-06" db="EMBL/GenBank/DDBJ databases">
        <authorList>
            <person name="Hoefler B.C."/>
            <person name="Straight P.D."/>
        </authorList>
    </citation>
    <scope>NUCLEOTIDE SEQUENCE [LARGE SCALE GENOMIC DNA]</scope>
    <source>
        <strain evidence="2">Mm55</strain>
    </source>
</reference>
<dbReference type="EMBL" id="LCTW02000412">
    <property type="protein sequence ID" value="KXX73869.1"/>
    <property type="molecule type" value="Genomic_DNA"/>
</dbReference>
<dbReference type="PANTHER" id="PTHR43162">
    <property type="match status" value="1"/>
</dbReference>
<keyword evidence="4" id="KW-1185">Reference proteome</keyword>
<dbReference type="Gene3D" id="3.90.25.10">
    <property type="entry name" value="UDP-galactose 4-epimerase, domain 1"/>
    <property type="match status" value="1"/>
</dbReference>
<dbReference type="Proteomes" id="UP000078237">
    <property type="component" value="Unassembled WGS sequence"/>
</dbReference>
<name>A0A175VRP0_9PEZI</name>